<dbReference type="GO" id="GO:0004497">
    <property type="term" value="F:monooxygenase activity"/>
    <property type="evidence" value="ECO:0007669"/>
    <property type="project" value="UniProtKB-KW"/>
</dbReference>
<dbReference type="InterPro" id="IPR050744">
    <property type="entry name" value="AI-2_Isomerase_LsrG"/>
</dbReference>
<evidence type="ECO:0000313" key="3">
    <source>
        <dbReference type="Proteomes" id="UP000680348"/>
    </source>
</evidence>
<accession>A0A942E6N3</accession>
<comment type="caution">
    <text evidence="2">The sequence shown here is derived from an EMBL/GenBank/DDBJ whole genome shotgun (WGS) entry which is preliminary data.</text>
</comment>
<dbReference type="EMBL" id="JAGWCR010000014">
    <property type="protein sequence ID" value="MBS3651480.1"/>
    <property type="molecule type" value="Genomic_DNA"/>
</dbReference>
<dbReference type="Pfam" id="PF03992">
    <property type="entry name" value="ABM"/>
    <property type="match status" value="1"/>
</dbReference>
<protein>
    <submittedName>
        <fullName evidence="2">Antibiotic biosynthesis monooxygenase</fullName>
    </submittedName>
</protein>
<reference evidence="2" key="1">
    <citation type="submission" date="2021-04" db="EMBL/GenBank/DDBJ databases">
        <title>Pseudaminobacter soli sp. nov., isolated from paddy soil contaminated by heavy metals.</title>
        <authorList>
            <person name="Zhang K."/>
        </authorList>
    </citation>
    <scope>NUCLEOTIDE SEQUENCE</scope>
    <source>
        <strain evidence="2">19-2017</strain>
    </source>
</reference>
<keyword evidence="2" id="KW-0560">Oxidoreductase</keyword>
<dbReference type="PROSITE" id="PS51725">
    <property type="entry name" value="ABM"/>
    <property type="match status" value="1"/>
</dbReference>
<feature type="domain" description="ABM" evidence="1">
    <location>
        <begin position="4"/>
        <end position="95"/>
    </location>
</feature>
<dbReference type="GO" id="GO:0005829">
    <property type="term" value="C:cytosol"/>
    <property type="evidence" value="ECO:0007669"/>
    <property type="project" value="TreeGrafter"/>
</dbReference>
<dbReference type="Gene3D" id="3.30.70.100">
    <property type="match status" value="1"/>
</dbReference>
<evidence type="ECO:0000313" key="2">
    <source>
        <dbReference type="EMBL" id="MBS3651480.1"/>
    </source>
</evidence>
<dbReference type="Proteomes" id="UP000680348">
    <property type="component" value="Unassembled WGS sequence"/>
</dbReference>
<sequence length="105" mass="11929">MSGFVVLVDFRLKPGTRERFRRLIDANAIASVRNEAGCRRFDVTEVRGEPDRIVLYEIYDSEADFFKHRRTAHFQAFDAESAALVEAKHVTLCNLVLEGGALVRT</sequence>
<dbReference type="InterPro" id="IPR007138">
    <property type="entry name" value="ABM_dom"/>
</dbReference>
<dbReference type="PANTHER" id="PTHR33336:SF1">
    <property type="entry name" value="(4S)-4-HYDROXY-5-PHOSPHONOOXYPENTANE-2,3-DIONE ISOMERASE"/>
    <property type="match status" value="1"/>
</dbReference>
<dbReference type="AlphaFoldDB" id="A0A942E6N3"/>
<dbReference type="SUPFAM" id="SSF54909">
    <property type="entry name" value="Dimeric alpha+beta barrel"/>
    <property type="match status" value="1"/>
</dbReference>
<dbReference type="RefSeq" id="WP_188257039.1">
    <property type="nucleotide sequence ID" value="NZ_JABVCF010000014.1"/>
</dbReference>
<evidence type="ECO:0000259" key="1">
    <source>
        <dbReference type="PROSITE" id="PS51725"/>
    </source>
</evidence>
<gene>
    <name evidence="2" type="ORF">KEU06_22955</name>
</gene>
<keyword evidence="3" id="KW-1185">Reference proteome</keyword>
<organism evidence="2 3">
    <name type="scientific">Pseudaminobacter soli</name>
    <name type="common">ex Zhang et al. 2022</name>
    <dbReference type="NCBI Taxonomy" id="2831468"/>
    <lineage>
        <taxon>Bacteria</taxon>
        <taxon>Pseudomonadati</taxon>
        <taxon>Pseudomonadota</taxon>
        <taxon>Alphaproteobacteria</taxon>
        <taxon>Hyphomicrobiales</taxon>
        <taxon>Phyllobacteriaceae</taxon>
        <taxon>Pseudaminobacter</taxon>
    </lineage>
</organism>
<name>A0A942E6N3_9HYPH</name>
<proteinExistence type="predicted"/>
<dbReference type="InterPro" id="IPR011008">
    <property type="entry name" value="Dimeric_a/b-barrel"/>
</dbReference>
<dbReference type="PANTHER" id="PTHR33336">
    <property type="entry name" value="QUINOL MONOOXYGENASE YGIN-RELATED"/>
    <property type="match status" value="1"/>
</dbReference>
<keyword evidence="2" id="KW-0503">Monooxygenase</keyword>